<keyword evidence="2" id="KW-0732">Signal</keyword>
<accession>A0A2K0UIH6</accession>
<dbReference type="PANTHER" id="PTHR31726:SF2">
    <property type="entry name" value="PROTEIN ICE2"/>
    <property type="match status" value="1"/>
</dbReference>
<dbReference type="AlphaFoldDB" id="A0A2K0UIH6"/>
<feature type="transmembrane region" description="Helical" evidence="1">
    <location>
        <begin position="355"/>
        <end position="379"/>
    </location>
</feature>
<name>A0A2K0UIH6_TRIHA</name>
<dbReference type="EMBL" id="MTYI01000027">
    <property type="protein sequence ID" value="PNP57598.1"/>
    <property type="molecule type" value="Genomic_DNA"/>
</dbReference>
<evidence type="ECO:0000256" key="1">
    <source>
        <dbReference type="SAM" id="Phobius"/>
    </source>
</evidence>
<evidence type="ECO:0000313" key="3">
    <source>
        <dbReference type="EMBL" id="PNP57598.1"/>
    </source>
</evidence>
<feature type="transmembrane region" description="Helical" evidence="1">
    <location>
        <begin position="66"/>
        <end position="85"/>
    </location>
</feature>
<dbReference type="InterPro" id="IPR013635">
    <property type="entry name" value="Ice2"/>
</dbReference>
<dbReference type="OrthoDB" id="5577218at2759"/>
<sequence length="766" mass="84188">MWWPFSIFFSSIFLFAIVLSIPVAFDVGGRDSGLAYSLSLSIFYIFYSAIRLATPETSRIRWTIVSLLRLAQWFVIPSLLIWALGKFAVDVDEASWVERTFDGVFHSKSTSWTEWMFGKEGVLETVMLGSWDNVLRYSGPVFQLLEGFCTLLVIQAAGQITRWLVNRGRSDTWVIFLLAFSGSIIASAVYFLWRVAQFPQISNIDATLIGATMTTAVFLCAYGIGSGRGSPVESSLLFAYVVLCVYQIFTDYLPSDGTYSAEDQASSQPEIPPLPPIIMASYSTLLHIVSTLPGALHSSLALLYAAFQTITPSVIISLAYRLFVFYCATRIIPSVRDLGARAMLHEPDWDESEAASMFLSILSYFSPTILIAVYTSLLLQHFSTSEGPDGWTLRGGDVGGSTWRWINVGLTMVLYGIELTLSTDDQDHWKAKLDERQYATKGLPPPPNVSVITKPMAGLLVDIYGLQELPPAPAPVTCLWLLHPRTRSKAVMNDIARRAVHSWNQSPKQRQRGLVALVFDMPNHGTRMVSELANKAWDEGNEQHAIDMLGLVKAGAADASGLMDLVAGYLGRETDAHVCLGWSLGGHAAWQAWFGEDRMDAAVVIVGCPDLAGLLGSRAAASKLEHGEGGFLGSKYFPPDTIATIRKSDPKGILFGTNPVPSLPLSSAEQDRLRKIFDGRVRGKKLLLCSGGADDLVPYAQGEPFIRVLKDAVDGWYADGSVEVDNRVYEGVGHRFAADMVNDAVVFLMRVVAEGPRQKNESRAKM</sequence>
<feature type="chain" id="PRO_5014335153" description="AB hydrolase-1 domain-containing protein" evidence="2">
    <location>
        <begin position="21"/>
        <end position="766"/>
    </location>
</feature>
<keyword evidence="1" id="KW-0472">Membrane</keyword>
<dbReference type="PANTHER" id="PTHR31726">
    <property type="entry name" value="PROTEIN ICE2"/>
    <property type="match status" value="1"/>
</dbReference>
<dbReference type="Pfam" id="PF08426">
    <property type="entry name" value="ICE2"/>
    <property type="match status" value="1"/>
</dbReference>
<feature type="transmembrane region" description="Helical" evidence="1">
    <location>
        <begin position="34"/>
        <end position="54"/>
    </location>
</feature>
<reference evidence="3 4" key="1">
    <citation type="submission" date="2017-02" db="EMBL/GenBank/DDBJ databases">
        <title>Genomes of Trichoderma spp. with biocontrol activity.</title>
        <authorList>
            <person name="Gardiner D."/>
            <person name="Kazan K."/>
            <person name="Vos C."/>
            <person name="Harvey P."/>
        </authorList>
    </citation>
    <scope>NUCLEOTIDE SEQUENCE [LARGE SCALE GENOMIC DNA]</scope>
    <source>
        <strain evidence="3 4">Tr1</strain>
    </source>
</reference>
<dbReference type="Proteomes" id="UP000236290">
    <property type="component" value="Unassembled WGS sequence"/>
</dbReference>
<protein>
    <recommendedName>
        <fullName evidence="5">AB hydrolase-1 domain-containing protein</fullName>
    </recommendedName>
</protein>
<comment type="caution">
    <text evidence="3">The sequence shown here is derived from an EMBL/GenBank/DDBJ whole genome shotgun (WGS) entry which is preliminary data.</text>
</comment>
<dbReference type="GO" id="GO:0005789">
    <property type="term" value="C:endoplasmic reticulum membrane"/>
    <property type="evidence" value="ECO:0007669"/>
    <property type="project" value="TreeGrafter"/>
</dbReference>
<evidence type="ECO:0008006" key="5">
    <source>
        <dbReference type="Google" id="ProtNLM"/>
    </source>
</evidence>
<evidence type="ECO:0000313" key="4">
    <source>
        <dbReference type="Proteomes" id="UP000236290"/>
    </source>
</evidence>
<feature type="transmembrane region" description="Helical" evidence="1">
    <location>
        <begin position="205"/>
        <end position="224"/>
    </location>
</feature>
<feature type="signal peptide" evidence="2">
    <location>
        <begin position="1"/>
        <end position="20"/>
    </location>
</feature>
<gene>
    <name evidence="3" type="ORF">THARTR1_02596</name>
</gene>
<keyword evidence="1" id="KW-0812">Transmembrane</keyword>
<dbReference type="InterPro" id="IPR029058">
    <property type="entry name" value="AB_hydrolase_fold"/>
</dbReference>
<keyword evidence="1" id="KW-1133">Transmembrane helix</keyword>
<feature type="transmembrane region" description="Helical" evidence="1">
    <location>
        <begin position="141"/>
        <end position="161"/>
    </location>
</feature>
<dbReference type="GO" id="GO:0097038">
    <property type="term" value="C:perinuclear endoplasmic reticulum"/>
    <property type="evidence" value="ECO:0007669"/>
    <property type="project" value="TreeGrafter"/>
</dbReference>
<dbReference type="GO" id="GO:0048309">
    <property type="term" value="P:endoplasmic reticulum inheritance"/>
    <property type="evidence" value="ECO:0007669"/>
    <property type="project" value="TreeGrafter"/>
</dbReference>
<dbReference type="GO" id="GO:0000921">
    <property type="term" value="P:septin ring assembly"/>
    <property type="evidence" value="ECO:0007669"/>
    <property type="project" value="TreeGrafter"/>
</dbReference>
<feature type="transmembrane region" description="Helical" evidence="1">
    <location>
        <begin position="173"/>
        <end position="193"/>
    </location>
</feature>
<dbReference type="SUPFAM" id="SSF53474">
    <property type="entry name" value="alpha/beta-Hydrolases"/>
    <property type="match status" value="1"/>
</dbReference>
<feature type="transmembrane region" description="Helical" evidence="1">
    <location>
        <begin position="236"/>
        <end position="253"/>
    </location>
</feature>
<dbReference type="Gene3D" id="3.40.50.1820">
    <property type="entry name" value="alpha/beta hydrolase"/>
    <property type="match status" value="1"/>
</dbReference>
<evidence type="ECO:0000256" key="2">
    <source>
        <dbReference type="SAM" id="SignalP"/>
    </source>
</evidence>
<proteinExistence type="predicted"/>
<organism evidence="3 4">
    <name type="scientific">Trichoderma harzianum</name>
    <name type="common">Hypocrea lixii</name>
    <dbReference type="NCBI Taxonomy" id="5544"/>
    <lineage>
        <taxon>Eukaryota</taxon>
        <taxon>Fungi</taxon>
        <taxon>Dikarya</taxon>
        <taxon>Ascomycota</taxon>
        <taxon>Pezizomycotina</taxon>
        <taxon>Sordariomycetes</taxon>
        <taxon>Hypocreomycetidae</taxon>
        <taxon>Hypocreales</taxon>
        <taxon>Hypocreaceae</taxon>
        <taxon>Trichoderma</taxon>
    </lineage>
</organism>
<dbReference type="GO" id="GO:0032541">
    <property type="term" value="C:cortical endoplasmic reticulum"/>
    <property type="evidence" value="ECO:0007669"/>
    <property type="project" value="TreeGrafter"/>
</dbReference>